<organism evidence="1 2">
    <name type="scientific">Striga asiatica</name>
    <name type="common">Asiatic witchweed</name>
    <name type="synonym">Buchnera asiatica</name>
    <dbReference type="NCBI Taxonomy" id="4170"/>
    <lineage>
        <taxon>Eukaryota</taxon>
        <taxon>Viridiplantae</taxon>
        <taxon>Streptophyta</taxon>
        <taxon>Embryophyta</taxon>
        <taxon>Tracheophyta</taxon>
        <taxon>Spermatophyta</taxon>
        <taxon>Magnoliopsida</taxon>
        <taxon>eudicotyledons</taxon>
        <taxon>Gunneridae</taxon>
        <taxon>Pentapetalae</taxon>
        <taxon>asterids</taxon>
        <taxon>lamiids</taxon>
        <taxon>Lamiales</taxon>
        <taxon>Orobanchaceae</taxon>
        <taxon>Buchnereae</taxon>
        <taxon>Striga</taxon>
    </lineage>
</organism>
<evidence type="ECO:0000313" key="2">
    <source>
        <dbReference type="Proteomes" id="UP000325081"/>
    </source>
</evidence>
<comment type="caution">
    <text evidence="1">The sequence shown here is derived from an EMBL/GenBank/DDBJ whole genome shotgun (WGS) entry which is preliminary data.</text>
</comment>
<sequence length="108" mass="11960">MAVVHRIPRFGRQYGDGRRPGISQTAAAVAEMKTGSEATAITVAGGDGRERRIFLYSTKLSKEMRGHRDPFIKAFNLTQEDFLLSNPASHTSNSKVKQRLLVIQSCKP</sequence>
<dbReference type="GO" id="GO:0016787">
    <property type="term" value="F:hydrolase activity"/>
    <property type="evidence" value="ECO:0007669"/>
    <property type="project" value="UniProtKB-KW"/>
</dbReference>
<dbReference type="EMBL" id="BKCP01004317">
    <property type="protein sequence ID" value="GER30154.1"/>
    <property type="molecule type" value="Genomic_DNA"/>
</dbReference>
<accession>A0A5A7PC25</accession>
<protein>
    <submittedName>
        <fullName evidence="1">P-loop containing nucleoside triphosphatehydrolases superfamily protein</fullName>
    </submittedName>
</protein>
<evidence type="ECO:0000313" key="1">
    <source>
        <dbReference type="EMBL" id="GER30154.1"/>
    </source>
</evidence>
<reference evidence="2" key="1">
    <citation type="journal article" date="2019" name="Curr. Biol.">
        <title>Genome Sequence of Striga asiatica Provides Insight into the Evolution of Plant Parasitism.</title>
        <authorList>
            <person name="Yoshida S."/>
            <person name="Kim S."/>
            <person name="Wafula E.K."/>
            <person name="Tanskanen J."/>
            <person name="Kim Y.M."/>
            <person name="Honaas L."/>
            <person name="Yang Z."/>
            <person name="Spallek T."/>
            <person name="Conn C.E."/>
            <person name="Ichihashi Y."/>
            <person name="Cheong K."/>
            <person name="Cui S."/>
            <person name="Der J.P."/>
            <person name="Gundlach H."/>
            <person name="Jiao Y."/>
            <person name="Hori C."/>
            <person name="Ishida J.K."/>
            <person name="Kasahara H."/>
            <person name="Kiba T."/>
            <person name="Kim M.S."/>
            <person name="Koo N."/>
            <person name="Laohavisit A."/>
            <person name="Lee Y.H."/>
            <person name="Lumba S."/>
            <person name="McCourt P."/>
            <person name="Mortimer J.C."/>
            <person name="Mutuku J.M."/>
            <person name="Nomura T."/>
            <person name="Sasaki-Sekimoto Y."/>
            <person name="Seto Y."/>
            <person name="Wang Y."/>
            <person name="Wakatake T."/>
            <person name="Sakakibara H."/>
            <person name="Demura T."/>
            <person name="Yamaguchi S."/>
            <person name="Yoneyama K."/>
            <person name="Manabe R.I."/>
            <person name="Nelson D.C."/>
            <person name="Schulman A.H."/>
            <person name="Timko M.P."/>
            <person name="dePamphilis C.W."/>
            <person name="Choi D."/>
            <person name="Shirasu K."/>
        </authorList>
    </citation>
    <scope>NUCLEOTIDE SEQUENCE [LARGE SCALE GENOMIC DNA]</scope>
    <source>
        <strain evidence="2">cv. UVA1</strain>
    </source>
</reference>
<name>A0A5A7PC25_STRAF</name>
<gene>
    <name evidence="1" type="ORF">STAS_06079</name>
</gene>
<keyword evidence="2" id="KW-1185">Reference proteome</keyword>
<dbReference type="AlphaFoldDB" id="A0A5A7PC25"/>
<dbReference type="Proteomes" id="UP000325081">
    <property type="component" value="Unassembled WGS sequence"/>
</dbReference>
<proteinExistence type="predicted"/>
<keyword evidence="1" id="KW-0378">Hydrolase</keyword>